<gene>
    <name evidence="3" type="ORF">DVR12_22650</name>
</gene>
<evidence type="ECO:0000313" key="4">
    <source>
        <dbReference type="Proteomes" id="UP000260644"/>
    </source>
</evidence>
<protein>
    <recommendedName>
        <fullName evidence="2">FAS1 domain-containing protein</fullName>
    </recommendedName>
</protein>
<sequence>MKTNNNFFILSFCLLLVFISACTKTEEPPKPIGDKLPYNSNVTRSLSQLIDSIPETSVFSIALKRTTILRYMDSLAGKNPAAPYTMFVPTNKALQDAGFTSDNIGTVPVAILDTLIRYLTISGGIPANTSNLTGETNYYPLMYPDRTITRSQVPSPFLLWTNMYYYYRLVLGMTDGVLRLNGKTVCKTPGIPATNGTVYMLDSLVKKPFYESYQVLSHDTSFTFYMAALEKNNAMYNAKGIIGQMNDTSALVLAVGTNTPGKEPFTIVFAPDNSAFRKAGFNSIEDINSYIDKSALASAPNYTQMRTNMDSILVNHQLISNYNALNPALTYLYSIDLRLNMFGVNLTNAPSPGAVTVQNINGQVVLHRQDYPQGRGAAIISPSDITTLTGVIHRVDNLLLPTP</sequence>
<accession>A0A3E1Y434</accession>
<reference evidence="3 4" key="1">
    <citation type="submission" date="2018-07" db="EMBL/GenBank/DDBJ databases">
        <title>Chitinophaga K2CV101002-2 sp. nov., isolated from a monsoon evergreen broad-leaved forest soil.</title>
        <authorList>
            <person name="Lv Y."/>
        </authorList>
    </citation>
    <scope>NUCLEOTIDE SEQUENCE [LARGE SCALE GENOMIC DNA]</scope>
    <source>
        <strain evidence="3 4">GDMCC 1.1288</strain>
    </source>
</reference>
<dbReference type="SUPFAM" id="SSF82153">
    <property type="entry name" value="FAS1 domain"/>
    <property type="match status" value="2"/>
</dbReference>
<evidence type="ECO:0000259" key="2">
    <source>
        <dbReference type="PROSITE" id="PS50213"/>
    </source>
</evidence>
<dbReference type="EMBL" id="QPMM01000013">
    <property type="protein sequence ID" value="RFS19438.1"/>
    <property type="molecule type" value="Genomic_DNA"/>
</dbReference>
<feature type="chain" id="PRO_5017682680" description="FAS1 domain-containing protein" evidence="1">
    <location>
        <begin position="24"/>
        <end position="403"/>
    </location>
</feature>
<dbReference type="RefSeq" id="WP_116978093.1">
    <property type="nucleotide sequence ID" value="NZ_QPMM01000013.1"/>
</dbReference>
<dbReference type="PROSITE" id="PS50213">
    <property type="entry name" value="FAS1"/>
    <property type="match status" value="2"/>
</dbReference>
<dbReference type="PANTHER" id="PTHR10900:SF77">
    <property type="entry name" value="FI19380P1"/>
    <property type="match status" value="1"/>
</dbReference>
<proteinExistence type="predicted"/>
<dbReference type="PANTHER" id="PTHR10900">
    <property type="entry name" value="PERIOSTIN-RELATED"/>
    <property type="match status" value="1"/>
</dbReference>
<name>A0A3E1Y434_9BACT</name>
<feature type="domain" description="FAS1" evidence="2">
    <location>
        <begin position="43"/>
        <end position="205"/>
    </location>
</feature>
<dbReference type="AlphaFoldDB" id="A0A3E1Y434"/>
<evidence type="ECO:0000313" key="3">
    <source>
        <dbReference type="EMBL" id="RFS19438.1"/>
    </source>
</evidence>
<dbReference type="PROSITE" id="PS51257">
    <property type="entry name" value="PROKAR_LIPOPROTEIN"/>
    <property type="match status" value="1"/>
</dbReference>
<dbReference type="InterPro" id="IPR050904">
    <property type="entry name" value="Adhesion/Biosynth-related"/>
</dbReference>
<dbReference type="InterPro" id="IPR000782">
    <property type="entry name" value="FAS1_domain"/>
</dbReference>
<comment type="caution">
    <text evidence="3">The sequence shown here is derived from an EMBL/GenBank/DDBJ whole genome shotgun (WGS) entry which is preliminary data.</text>
</comment>
<keyword evidence="4" id="KW-1185">Reference proteome</keyword>
<dbReference type="OrthoDB" id="624512at2"/>
<dbReference type="Proteomes" id="UP000260644">
    <property type="component" value="Unassembled WGS sequence"/>
</dbReference>
<organism evidence="3 4">
    <name type="scientific">Chitinophaga silvatica</name>
    <dbReference type="NCBI Taxonomy" id="2282649"/>
    <lineage>
        <taxon>Bacteria</taxon>
        <taxon>Pseudomonadati</taxon>
        <taxon>Bacteroidota</taxon>
        <taxon>Chitinophagia</taxon>
        <taxon>Chitinophagales</taxon>
        <taxon>Chitinophagaceae</taxon>
        <taxon>Chitinophaga</taxon>
    </lineage>
</organism>
<keyword evidence="1" id="KW-0732">Signal</keyword>
<evidence type="ECO:0000256" key="1">
    <source>
        <dbReference type="SAM" id="SignalP"/>
    </source>
</evidence>
<feature type="domain" description="FAS1" evidence="2">
    <location>
        <begin position="209"/>
        <end position="399"/>
    </location>
</feature>
<dbReference type="InterPro" id="IPR036378">
    <property type="entry name" value="FAS1_dom_sf"/>
</dbReference>
<dbReference type="Gene3D" id="2.30.180.10">
    <property type="entry name" value="FAS1 domain"/>
    <property type="match status" value="2"/>
</dbReference>
<feature type="signal peptide" evidence="1">
    <location>
        <begin position="1"/>
        <end position="23"/>
    </location>
</feature>